<feature type="domain" description="PAP-associated" evidence="6">
    <location>
        <begin position="684"/>
        <end position="741"/>
    </location>
</feature>
<dbReference type="EC" id="2.7.7.19" evidence="2"/>
<dbReference type="CDD" id="cd05402">
    <property type="entry name" value="NT_PAP_TUTase"/>
    <property type="match status" value="1"/>
</dbReference>
<dbReference type="InterPro" id="IPR043519">
    <property type="entry name" value="NT_sf"/>
</dbReference>
<proteinExistence type="inferred from homology"/>
<feature type="compositionally biased region" description="Acidic residues" evidence="5">
    <location>
        <begin position="352"/>
        <end position="361"/>
    </location>
</feature>
<feature type="compositionally biased region" description="Pro residues" evidence="5">
    <location>
        <begin position="83"/>
        <end position="98"/>
    </location>
</feature>
<feature type="region of interest" description="Disordered" evidence="5">
    <location>
        <begin position="409"/>
        <end position="432"/>
    </location>
</feature>
<evidence type="ECO:0000256" key="2">
    <source>
        <dbReference type="ARBA" id="ARBA00012388"/>
    </source>
</evidence>
<feature type="region of interest" description="Disordered" evidence="5">
    <location>
        <begin position="231"/>
        <end position="361"/>
    </location>
</feature>
<evidence type="ECO:0000256" key="5">
    <source>
        <dbReference type="SAM" id="MobiDB-lite"/>
    </source>
</evidence>
<feature type="compositionally biased region" description="Acidic residues" evidence="5">
    <location>
        <begin position="259"/>
        <end position="274"/>
    </location>
</feature>
<dbReference type="Pfam" id="PF03828">
    <property type="entry name" value="PAP_assoc"/>
    <property type="match status" value="1"/>
</dbReference>
<dbReference type="SUPFAM" id="SSF81631">
    <property type="entry name" value="PAP/OAS1 substrate-binding domain"/>
    <property type="match status" value="1"/>
</dbReference>
<evidence type="ECO:0000313" key="9">
    <source>
        <dbReference type="Proteomes" id="UP001600888"/>
    </source>
</evidence>
<dbReference type="Gene3D" id="3.30.460.10">
    <property type="entry name" value="Beta Polymerase, domain 2"/>
    <property type="match status" value="1"/>
</dbReference>
<gene>
    <name evidence="8" type="ORF">FJTKL_06411</name>
</gene>
<name>A0ABR4EWQ8_9PEZI</name>
<organism evidence="8 9">
    <name type="scientific">Diaporthe vaccinii</name>
    <dbReference type="NCBI Taxonomy" id="105482"/>
    <lineage>
        <taxon>Eukaryota</taxon>
        <taxon>Fungi</taxon>
        <taxon>Dikarya</taxon>
        <taxon>Ascomycota</taxon>
        <taxon>Pezizomycotina</taxon>
        <taxon>Sordariomycetes</taxon>
        <taxon>Sordariomycetidae</taxon>
        <taxon>Diaporthales</taxon>
        <taxon>Diaporthaceae</taxon>
        <taxon>Diaporthe</taxon>
        <taxon>Diaporthe eres species complex</taxon>
    </lineage>
</organism>
<keyword evidence="4" id="KW-0460">Magnesium</keyword>
<evidence type="ECO:0000256" key="4">
    <source>
        <dbReference type="ARBA" id="ARBA00022842"/>
    </source>
</evidence>
<feature type="compositionally biased region" description="Basic and acidic residues" evidence="5">
    <location>
        <begin position="108"/>
        <end position="133"/>
    </location>
</feature>
<dbReference type="Proteomes" id="UP001600888">
    <property type="component" value="Unassembled WGS sequence"/>
</dbReference>
<dbReference type="Gene3D" id="1.10.1410.10">
    <property type="match status" value="1"/>
</dbReference>
<evidence type="ECO:0000256" key="3">
    <source>
        <dbReference type="ARBA" id="ARBA00022723"/>
    </source>
</evidence>
<sequence>MISATTRQPSHCSSVSLCNLTTPGHTSNHLSHTLTIKGESLSPSTMSQYYPPPPGVDRRQNASRNYPPPPPVSDGYGGGDSYRPPPPPSYNAPPPPPSGYDSYPRPGHRSDQGGRYSRNDRDDRYQPSRRSDNHPLPPRPQDPYPTFRGSDSFRPPQGDFNFRSEKPRGVGDSYTSYRPDEPRSRADPPRGPARGPHNDRQSYRPNGTRGRGAYMGRRPWRPFIAADRAILHTTDNNKPTEDFADAQNGVTYRAFDQLSDSDEADMDISDDENDPSQPTAKRARTAGNSTSADEAPKWSNPDPYTALPPEQDPDKKKKDVVQLIRKARVEPAKNTRTSLLADDEDFIRCDSGSEDDGDEEFIDPLTYSRQRPNNQGAPQPTAVVSAAQATSSAPSKALATSTANKGMKRVDFDMDLPRSSDLGSRKRTHDDVLKLPAHAQLKAAPKRPSGGSIVSEWRLKKGENHSPWITSPSSTTQVNVRFHMEISDFYDLVRPREFEDRLRGNLVDELNRILDKNGSWRGRKLHAFGSFMSGLYLPTGDMDLVLCSDAVLSGGSTLPVGLNQLKQFRNYLRSSRVAVHNNFEMISKARVPLVKYVDSNTGLKVDISFENTSGVIAIQTFKAWREQYPVMPVLVTIIKQFLLMRGLNEPVNGGIGGFSVICMVVSMLQMMPQIQSGDMVPEHNLGSLLMHFFDLYGNRLNYKITALRLNPPGYVNKNQVTTFTYRNPDRLSIIDPNNPANDISGGSQNYPQIKACFAEAHKLLQERIERIARGEKHNSILEIILGGNYAMFREQRNYLRKVHRKVFGYCDE</sequence>
<comment type="similarity">
    <text evidence="1">Belongs to the DNA polymerase type-B-like family.</text>
</comment>
<dbReference type="EMBL" id="JBAWTH010000022">
    <property type="protein sequence ID" value="KAL2286889.1"/>
    <property type="molecule type" value="Genomic_DNA"/>
</dbReference>
<feature type="domain" description="Poly(A) RNA polymerase mitochondrial-like central palm" evidence="7">
    <location>
        <begin position="483"/>
        <end position="624"/>
    </location>
</feature>
<dbReference type="InterPro" id="IPR002058">
    <property type="entry name" value="PAP_assoc"/>
</dbReference>
<feature type="region of interest" description="Disordered" evidence="5">
    <location>
        <begin position="40"/>
        <end position="219"/>
    </location>
</feature>
<evidence type="ECO:0000259" key="6">
    <source>
        <dbReference type="Pfam" id="PF03828"/>
    </source>
</evidence>
<keyword evidence="3" id="KW-0479">Metal-binding</keyword>
<keyword evidence="9" id="KW-1185">Reference proteome</keyword>
<comment type="caution">
    <text evidence="8">The sequence shown here is derived from an EMBL/GenBank/DDBJ whole genome shotgun (WGS) entry which is preliminary data.</text>
</comment>
<dbReference type="SUPFAM" id="SSF81301">
    <property type="entry name" value="Nucleotidyltransferase"/>
    <property type="match status" value="1"/>
</dbReference>
<reference evidence="8 9" key="1">
    <citation type="submission" date="2024-03" db="EMBL/GenBank/DDBJ databases">
        <title>A high-quality draft genome sequence of Diaporthe vaccinii, a causative agent of upright dieback and viscid rot disease in cranberry plants.</title>
        <authorList>
            <person name="Sarrasin M."/>
            <person name="Lang B.F."/>
            <person name="Burger G."/>
        </authorList>
    </citation>
    <scope>NUCLEOTIDE SEQUENCE [LARGE SCALE GENOMIC DNA]</scope>
    <source>
        <strain evidence="8 9">IS7</strain>
    </source>
</reference>
<evidence type="ECO:0000313" key="8">
    <source>
        <dbReference type="EMBL" id="KAL2286889.1"/>
    </source>
</evidence>
<evidence type="ECO:0000256" key="1">
    <source>
        <dbReference type="ARBA" id="ARBA00008593"/>
    </source>
</evidence>
<dbReference type="Pfam" id="PF22600">
    <property type="entry name" value="MTPAP-like_central"/>
    <property type="match status" value="1"/>
</dbReference>
<dbReference type="PANTHER" id="PTHR23092:SF15">
    <property type="entry name" value="INACTIVE NON-CANONICAL POLY(A) RNA POLYMERASE PROTEIN TRF4-2-RELATED"/>
    <property type="match status" value="1"/>
</dbReference>
<protein>
    <recommendedName>
        <fullName evidence="2">polynucleotide adenylyltransferase</fullName>
        <ecNumber evidence="2">2.7.7.19</ecNumber>
    </recommendedName>
</protein>
<dbReference type="InterPro" id="IPR045862">
    <property type="entry name" value="Trf4-like"/>
</dbReference>
<evidence type="ECO:0000259" key="7">
    <source>
        <dbReference type="Pfam" id="PF22600"/>
    </source>
</evidence>
<dbReference type="PANTHER" id="PTHR23092">
    <property type="entry name" value="POLY(A) RNA POLYMERASE"/>
    <property type="match status" value="1"/>
</dbReference>
<feature type="compositionally biased region" description="Basic and acidic residues" evidence="5">
    <location>
        <begin position="409"/>
        <end position="418"/>
    </location>
</feature>
<dbReference type="InterPro" id="IPR054708">
    <property type="entry name" value="MTPAP-like_central"/>
</dbReference>
<feature type="compositionally biased region" description="Basic and acidic residues" evidence="5">
    <location>
        <begin position="178"/>
        <end position="188"/>
    </location>
</feature>
<accession>A0ABR4EWQ8</accession>